<comment type="caution">
    <text evidence="2">The sequence shown here is derived from an EMBL/GenBank/DDBJ whole genome shotgun (WGS) entry which is preliminary data.</text>
</comment>
<protein>
    <recommendedName>
        <fullName evidence="1">Carboxymuconolactone decarboxylase-like domain-containing protein</fullName>
    </recommendedName>
</protein>
<sequence length="107" mass="11384">LNEERTQLVGKLKDQVPDFMAAEFGVIGAAYKDGALSGKVKRLMSMAIALGVGCTNCILAQTDNALKAGATKEEILEAIQVVTSMRGTTGIAESLRVIKFLDELGRL</sequence>
<feature type="non-terminal residue" evidence="2">
    <location>
        <position position="1"/>
    </location>
</feature>
<dbReference type="AlphaFoldDB" id="X0U9A6"/>
<dbReference type="InterPro" id="IPR003779">
    <property type="entry name" value="CMD-like"/>
</dbReference>
<organism evidence="2">
    <name type="scientific">marine sediment metagenome</name>
    <dbReference type="NCBI Taxonomy" id="412755"/>
    <lineage>
        <taxon>unclassified sequences</taxon>
        <taxon>metagenomes</taxon>
        <taxon>ecological metagenomes</taxon>
    </lineage>
</organism>
<gene>
    <name evidence="2" type="ORF">S01H1_36179</name>
</gene>
<accession>X0U9A6</accession>
<dbReference type="InterPro" id="IPR029032">
    <property type="entry name" value="AhpD-like"/>
</dbReference>
<evidence type="ECO:0000259" key="1">
    <source>
        <dbReference type="Pfam" id="PF02627"/>
    </source>
</evidence>
<name>X0U9A6_9ZZZZ</name>
<dbReference type="Pfam" id="PF02627">
    <property type="entry name" value="CMD"/>
    <property type="match status" value="1"/>
</dbReference>
<evidence type="ECO:0000313" key="2">
    <source>
        <dbReference type="EMBL" id="GAG02409.1"/>
    </source>
</evidence>
<reference evidence="2" key="1">
    <citation type="journal article" date="2014" name="Front. Microbiol.">
        <title>High frequency of phylogenetically diverse reductive dehalogenase-homologous genes in deep subseafloor sedimentary metagenomes.</title>
        <authorList>
            <person name="Kawai M."/>
            <person name="Futagami T."/>
            <person name="Toyoda A."/>
            <person name="Takaki Y."/>
            <person name="Nishi S."/>
            <person name="Hori S."/>
            <person name="Arai W."/>
            <person name="Tsubouchi T."/>
            <person name="Morono Y."/>
            <person name="Uchiyama I."/>
            <person name="Ito T."/>
            <person name="Fujiyama A."/>
            <person name="Inagaki F."/>
            <person name="Takami H."/>
        </authorList>
    </citation>
    <scope>NUCLEOTIDE SEQUENCE</scope>
    <source>
        <strain evidence="2">Expedition CK06-06</strain>
    </source>
</reference>
<dbReference type="Gene3D" id="1.20.1290.10">
    <property type="entry name" value="AhpD-like"/>
    <property type="match status" value="1"/>
</dbReference>
<dbReference type="SUPFAM" id="SSF69118">
    <property type="entry name" value="AhpD-like"/>
    <property type="match status" value="1"/>
</dbReference>
<dbReference type="EMBL" id="BARS01022648">
    <property type="protein sequence ID" value="GAG02409.1"/>
    <property type="molecule type" value="Genomic_DNA"/>
</dbReference>
<dbReference type="GO" id="GO:0051920">
    <property type="term" value="F:peroxiredoxin activity"/>
    <property type="evidence" value="ECO:0007669"/>
    <property type="project" value="InterPro"/>
</dbReference>
<feature type="domain" description="Carboxymuconolactone decarboxylase-like" evidence="1">
    <location>
        <begin position="17"/>
        <end position="98"/>
    </location>
</feature>
<dbReference type="PANTHER" id="PTHR33930">
    <property type="entry name" value="ALKYL HYDROPEROXIDE REDUCTASE AHPD"/>
    <property type="match status" value="1"/>
</dbReference>
<dbReference type="PANTHER" id="PTHR33930:SF2">
    <property type="entry name" value="BLR3452 PROTEIN"/>
    <property type="match status" value="1"/>
</dbReference>
<proteinExistence type="predicted"/>